<sequence length="294" mass="31650">MHSVEASAPGVVPFPPDFRMQEVATNGTTVHVRIGGAGPAVVLLHGYGETGDMWGALATDLARDHTVIVPDLRGMGLSAKPVGGFDKKTQAHDVAGVLDEIGIEKADLVTHDIGNMVGFAFAASYRNRVLKFVLIDAPLPGVGPWEEILKNPLLWHFRFGGPDMERLVAGRERIYLDRFWNEFSATPARFSEAAREHYAALYSRPGAMHSGFAQFAAFDQDAIDNKAFLAAGKLAMPVLALGGEKSFGLFMAEVMRFAASDVQGAVIPDSGHWIMEENPIATTALVRAFLDGGS</sequence>
<name>A0A1H5ZZ59_9HYPH</name>
<organism evidence="3 4">
    <name type="scientific">Bosea lathyri</name>
    <dbReference type="NCBI Taxonomy" id="1036778"/>
    <lineage>
        <taxon>Bacteria</taxon>
        <taxon>Pseudomonadati</taxon>
        <taxon>Pseudomonadota</taxon>
        <taxon>Alphaproteobacteria</taxon>
        <taxon>Hyphomicrobiales</taxon>
        <taxon>Boseaceae</taxon>
        <taxon>Bosea</taxon>
    </lineage>
</organism>
<proteinExistence type="predicted"/>
<dbReference type="InterPro" id="IPR029058">
    <property type="entry name" value="AB_hydrolase_fold"/>
</dbReference>
<dbReference type="RefSeq" id="WP_103873003.1">
    <property type="nucleotide sequence ID" value="NZ_FNUY01000005.1"/>
</dbReference>
<dbReference type="AlphaFoldDB" id="A0A1H5ZZ59"/>
<evidence type="ECO:0000256" key="1">
    <source>
        <dbReference type="ARBA" id="ARBA00022801"/>
    </source>
</evidence>
<dbReference type="InterPro" id="IPR000073">
    <property type="entry name" value="AB_hydrolase_1"/>
</dbReference>
<gene>
    <name evidence="3" type="ORF">SAMN04488115_10585</name>
</gene>
<dbReference type="PANTHER" id="PTHR43798">
    <property type="entry name" value="MONOACYLGLYCEROL LIPASE"/>
    <property type="match status" value="1"/>
</dbReference>
<evidence type="ECO:0000313" key="3">
    <source>
        <dbReference type="EMBL" id="SEG41244.1"/>
    </source>
</evidence>
<evidence type="ECO:0000259" key="2">
    <source>
        <dbReference type="Pfam" id="PF00561"/>
    </source>
</evidence>
<dbReference type="OrthoDB" id="9812774at2"/>
<dbReference type="GO" id="GO:0016020">
    <property type="term" value="C:membrane"/>
    <property type="evidence" value="ECO:0007669"/>
    <property type="project" value="TreeGrafter"/>
</dbReference>
<evidence type="ECO:0000313" key="4">
    <source>
        <dbReference type="Proteomes" id="UP000236743"/>
    </source>
</evidence>
<dbReference type="SUPFAM" id="SSF53474">
    <property type="entry name" value="alpha/beta-Hydrolases"/>
    <property type="match status" value="1"/>
</dbReference>
<dbReference type="GO" id="GO:0016787">
    <property type="term" value="F:hydrolase activity"/>
    <property type="evidence" value="ECO:0007669"/>
    <property type="project" value="UniProtKB-KW"/>
</dbReference>
<reference evidence="3 4" key="1">
    <citation type="submission" date="2016-10" db="EMBL/GenBank/DDBJ databases">
        <authorList>
            <person name="de Groot N.N."/>
        </authorList>
    </citation>
    <scope>NUCLEOTIDE SEQUENCE [LARGE SCALE GENOMIC DNA]</scope>
    <source>
        <strain evidence="3 4">DSM 26656</strain>
    </source>
</reference>
<protein>
    <submittedName>
        <fullName evidence="3">Pimeloyl-ACP methyl ester carboxylesterase</fullName>
    </submittedName>
</protein>
<dbReference type="InterPro" id="IPR050266">
    <property type="entry name" value="AB_hydrolase_sf"/>
</dbReference>
<feature type="domain" description="AB hydrolase-1" evidence="2">
    <location>
        <begin position="39"/>
        <end position="279"/>
    </location>
</feature>
<dbReference type="EMBL" id="FNUY01000005">
    <property type="protein sequence ID" value="SEG41244.1"/>
    <property type="molecule type" value="Genomic_DNA"/>
</dbReference>
<dbReference type="Pfam" id="PF00561">
    <property type="entry name" value="Abhydrolase_1"/>
    <property type="match status" value="1"/>
</dbReference>
<dbReference type="Proteomes" id="UP000236743">
    <property type="component" value="Unassembled WGS sequence"/>
</dbReference>
<keyword evidence="1" id="KW-0378">Hydrolase</keyword>
<keyword evidence="4" id="KW-1185">Reference proteome</keyword>
<dbReference type="PANTHER" id="PTHR43798:SF31">
    <property type="entry name" value="AB HYDROLASE SUPERFAMILY PROTEIN YCLE"/>
    <property type="match status" value="1"/>
</dbReference>
<dbReference type="Gene3D" id="3.40.50.1820">
    <property type="entry name" value="alpha/beta hydrolase"/>
    <property type="match status" value="1"/>
</dbReference>
<accession>A0A1H5ZZ59</accession>